<keyword evidence="5 7" id="KW-0560">Oxidoreductase</keyword>
<feature type="active site" evidence="7 8">
    <location>
        <position position="150"/>
    </location>
</feature>
<dbReference type="EC" id="1.2.1.38" evidence="7"/>
<evidence type="ECO:0000256" key="4">
    <source>
        <dbReference type="ARBA" id="ARBA00022857"/>
    </source>
</evidence>
<dbReference type="GO" id="GO:0051287">
    <property type="term" value="F:NAD binding"/>
    <property type="evidence" value="ECO:0007669"/>
    <property type="project" value="InterPro"/>
</dbReference>
<evidence type="ECO:0000313" key="10">
    <source>
        <dbReference type="EMBL" id="MQM72859.1"/>
    </source>
</evidence>
<comment type="similarity">
    <text evidence="7">Belongs to the NAGSA dehydrogenase family. Type 1 subfamily.</text>
</comment>
<gene>
    <name evidence="7" type="primary">argC</name>
    <name evidence="10" type="ORF">FRC53_05430</name>
</gene>
<dbReference type="Proteomes" id="UP000473648">
    <property type="component" value="Unassembled WGS sequence"/>
</dbReference>
<dbReference type="CDD" id="cd17895">
    <property type="entry name" value="AGPR_1_N"/>
    <property type="match status" value="1"/>
</dbReference>
<dbReference type="Pfam" id="PF01118">
    <property type="entry name" value="Semialdhyde_dh"/>
    <property type="match status" value="1"/>
</dbReference>
<evidence type="ECO:0000256" key="6">
    <source>
        <dbReference type="ARBA" id="ARBA00050557"/>
    </source>
</evidence>
<dbReference type="NCBIfam" id="TIGR01850">
    <property type="entry name" value="argC"/>
    <property type="match status" value="1"/>
</dbReference>
<dbReference type="InterPro" id="IPR000706">
    <property type="entry name" value="AGPR_type-1"/>
</dbReference>
<dbReference type="Gene3D" id="3.30.360.10">
    <property type="entry name" value="Dihydrodipicolinate Reductase, domain 2"/>
    <property type="match status" value="1"/>
</dbReference>
<dbReference type="GO" id="GO:0006526">
    <property type="term" value="P:L-arginine biosynthetic process"/>
    <property type="evidence" value="ECO:0007669"/>
    <property type="project" value="UniProtKB-UniRule"/>
</dbReference>
<dbReference type="FunFam" id="3.30.360.10:FF:000014">
    <property type="entry name" value="N-acetyl-gamma-glutamyl-phosphate reductase"/>
    <property type="match status" value="1"/>
</dbReference>
<dbReference type="EMBL" id="VOGB01000004">
    <property type="protein sequence ID" value="MQM72859.1"/>
    <property type="molecule type" value="Genomic_DNA"/>
</dbReference>
<dbReference type="Gene3D" id="3.40.50.720">
    <property type="entry name" value="NAD(P)-binding Rossmann-like Domain"/>
    <property type="match status" value="1"/>
</dbReference>
<dbReference type="GO" id="GO:0005737">
    <property type="term" value="C:cytoplasm"/>
    <property type="evidence" value="ECO:0007669"/>
    <property type="project" value="UniProtKB-SubCell"/>
</dbReference>
<keyword evidence="11" id="KW-1185">Reference proteome</keyword>
<keyword evidence="3 7" id="KW-0028">Amino-acid biosynthesis</keyword>
<dbReference type="InterPro" id="IPR058924">
    <property type="entry name" value="AGPR_dimerisation_dom"/>
</dbReference>
<feature type="domain" description="Semialdehyde dehydrogenase NAD-binding" evidence="9">
    <location>
        <begin position="3"/>
        <end position="142"/>
    </location>
</feature>
<keyword evidence="4 7" id="KW-0521">NADP</keyword>
<sequence length="349" mass="38960">MIKAAIVGATGYAGQELLRLLLRHPDVEVVSIGSRSYDGQPMKDVYPLYEHITEDICKNRTVEELSEMADVIFLALPHGVASQKINQDILNKCKIIDLGADFRLKDLDVYKEWYKVDHYGQDLIGEAVYGLCELHREEIKKARLIGNPGCYTTCSILSLAPLAKNHLIEGNSIIIDAKSGVTGAGRNGQLPYMFCECTESAKPYKVGCHRHTPEIEQELSLLGDEEIKLLFTPNLVPMNRGISAVCYATLNDAGKKYSEKELTALYRDFYKGEYFVRILDDRIPDTKWVKGSNFCDIAVKVDPRTNRAIVIGAIDNLFKGAAGQAIQNMNIMFGFPEKTGIDLITDYPV</sequence>
<dbReference type="UniPathway" id="UPA00068">
    <property type="reaction ID" value="UER00108"/>
</dbReference>
<reference evidence="10" key="1">
    <citation type="journal article" date="2020" name="Appl. Environ. Microbiol.">
        <title>Medium-Chain Fatty Acid Synthesis by 'Candidatus Weimeria bifida' gen. nov., sp. nov., and 'Candidatus Pseudoramibacter fermentans' sp. nov.</title>
        <authorList>
            <person name="Scarborough M.J."/>
            <person name="Myers K.S."/>
            <person name="Donohue T.J."/>
            <person name="Noguera D.R."/>
        </authorList>
    </citation>
    <scope>NUCLEOTIDE SEQUENCE</scope>
    <source>
        <strain evidence="10">EUB1.1</strain>
    </source>
</reference>
<keyword evidence="2 7" id="KW-0055">Arginine biosynthesis</keyword>
<dbReference type="CDD" id="cd23934">
    <property type="entry name" value="AGPR_1_C"/>
    <property type="match status" value="1"/>
</dbReference>
<keyword evidence="7" id="KW-0963">Cytoplasm</keyword>
<dbReference type="PROSITE" id="PS01224">
    <property type="entry name" value="ARGC"/>
    <property type="match status" value="1"/>
</dbReference>
<comment type="catalytic activity">
    <reaction evidence="6 7">
        <text>N-acetyl-L-glutamate 5-semialdehyde + phosphate + NADP(+) = N-acetyl-L-glutamyl 5-phosphate + NADPH + H(+)</text>
        <dbReference type="Rhea" id="RHEA:21588"/>
        <dbReference type="ChEBI" id="CHEBI:15378"/>
        <dbReference type="ChEBI" id="CHEBI:29123"/>
        <dbReference type="ChEBI" id="CHEBI:43474"/>
        <dbReference type="ChEBI" id="CHEBI:57783"/>
        <dbReference type="ChEBI" id="CHEBI:57936"/>
        <dbReference type="ChEBI" id="CHEBI:58349"/>
        <dbReference type="EC" id="1.2.1.38"/>
    </reaction>
</comment>
<dbReference type="PANTHER" id="PTHR32338:SF10">
    <property type="entry name" value="N-ACETYL-GAMMA-GLUTAMYL-PHOSPHATE REDUCTASE, CHLOROPLASTIC-RELATED"/>
    <property type="match status" value="1"/>
</dbReference>
<name>A0A6L5GRH1_9FIRM</name>
<evidence type="ECO:0000256" key="2">
    <source>
        <dbReference type="ARBA" id="ARBA00022571"/>
    </source>
</evidence>
<dbReference type="GO" id="GO:0003942">
    <property type="term" value="F:N-acetyl-gamma-glutamyl-phosphate reductase activity"/>
    <property type="evidence" value="ECO:0007669"/>
    <property type="project" value="UniProtKB-UniRule"/>
</dbReference>
<dbReference type="GO" id="GO:0070401">
    <property type="term" value="F:NADP+ binding"/>
    <property type="evidence" value="ECO:0007669"/>
    <property type="project" value="InterPro"/>
</dbReference>
<proteinExistence type="inferred from homology"/>
<dbReference type="SMART" id="SM00859">
    <property type="entry name" value="Semialdhyde_dh"/>
    <property type="match status" value="1"/>
</dbReference>
<comment type="subcellular location">
    <subcellularLocation>
        <location evidence="7">Cytoplasm</location>
    </subcellularLocation>
</comment>
<dbReference type="SUPFAM" id="SSF55347">
    <property type="entry name" value="Glyceraldehyde-3-phosphate dehydrogenase-like, C-terminal domain"/>
    <property type="match status" value="1"/>
</dbReference>
<dbReference type="InterPro" id="IPR000534">
    <property type="entry name" value="Semialdehyde_DH_NAD-bd"/>
</dbReference>
<evidence type="ECO:0000256" key="8">
    <source>
        <dbReference type="PROSITE-ProRule" id="PRU10010"/>
    </source>
</evidence>
<dbReference type="AlphaFoldDB" id="A0A6L5GRH1"/>
<evidence type="ECO:0000256" key="1">
    <source>
        <dbReference type="ARBA" id="ARBA00004862"/>
    </source>
</evidence>
<dbReference type="InterPro" id="IPR023013">
    <property type="entry name" value="AGPR_AS"/>
</dbReference>
<dbReference type="InterPro" id="IPR036291">
    <property type="entry name" value="NAD(P)-bd_dom_sf"/>
</dbReference>
<evidence type="ECO:0000256" key="3">
    <source>
        <dbReference type="ARBA" id="ARBA00022605"/>
    </source>
</evidence>
<dbReference type="HAMAP" id="MF_00150">
    <property type="entry name" value="ArgC_type1"/>
    <property type="match status" value="1"/>
</dbReference>
<dbReference type="InterPro" id="IPR050085">
    <property type="entry name" value="AGPR"/>
</dbReference>
<evidence type="ECO:0000313" key="11">
    <source>
        <dbReference type="Proteomes" id="UP000473648"/>
    </source>
</evidence>
<evidence type="ECO:0000256" key="7">
    <source>
        <dbReference type="HAMAP-Rule" id="MF_00150"/>
    </source>
</evidence>
<protein>
    <recommendedName>
        <fullName evidence="7">N-acetyl-gamma-glutamyl-phosphate reductase</fullName>
        <shortName evidence="7">AGPR</shortName>
        <ecNumber evidence="7">1.2.1.38</ecNumber>
    </recommendedName>
    <alternativeName>
        <fullName evidence="7">N-acetyl-glutamate semialdehyde dehydrogenase</fullName>
        <shortName evidence="7">NAGSA dehydrogenase</shortName>
    </alternativeName>
</protein>
<evidence type="ECO:0000259" key="9">
    <source>
        <dbReference type="SMART" id="SM00859"/>
    </source>
</evidence>
<evidence type="ECO:0000256" key="5">
    <source>
        <dbReference type="ARBA" id="ARBA00023002"/>
    </source>
</evidence>
<comment type="function">
    <text evidence="7">Catalyzes the NADPH-dependent reduction of N-acetyl-5-glutamyl phosphate to yield N-acetyl-L-glutamate 5-semialdehyde.</text>
</comment>
<organism evidence="10 11">
    <name type="scientific">Candidatus Pseudoramibacter fermentans</name>
    <dbReference type="NCBI Taxonomy" id="2594427"/>
    <lineage>
        <taxon>Bacteria</taxon>
        <taxon>Bacillati</taxon>
        <taxon>Bacillota</taxon>
        <taxon>Clostridia</taxon>
        <taxon>Eubacteriales</taxon>
        <taxon>Eubacteriaceae</taxon>
        <taxon>Pseudoramibacter</taxon>
    </lineage>
</organism>
<dbReference type="PANTHER" id="PTHR32338">
    <property type="entry name" value="N-ACETYL-GAMMA-GLUTAMYL-PHOSPHATE REDUCTASE, CHLOROPLASTIC-RELATED-RELATED"/>
    <property type="match status" value="1"/>
</dbReference>
<comment type="caution">
    <text evidence="10">The sequence shown here is derived from an EMBL/GenBank/DDBJ whole genome shotgun (WGS) entry which is preliminary data.</text>
</comment>
<comment type="pathway">
    <text evidence="1 7">Amino-acid biosynthesis; L-arginine biosynthesis; N(2)-acetyl-L-ornithine from L-glutamate: step 3/4.</text>
</comment>
<accession>A0A6L5GRH1</accession>
<dbReference type="SUPFAM" id="SSF51735">
    <property type="entry name" value="NAD(P)-binding Rossmann-fold domains"/>
    <property type="match status" value="1"/>
</dbReference>
<dbReference type="Pfam" id="PF22698">
    <property type="entry name" value="Semialdhyde_dhC_1"/>
    <property type="match status" value="1"/>
</dbReference>